<dbReference type="EMBL" id="FCNW02000002">
    <property type="protein sequence ID" value="SAL17077.1"/>
    <property type="molecule type" value="Genomic_DNA"/>
</dbReference>
<dbReference type="Gene3D" id="3.40.50.720">
    <property type="entry name" value="NAD(P)-binding Rossmann-like Domain"/>
    <property type="match status" value="1"/>
</dbReference>
<name>A0A158FBJ1_9BURK</name>
<dbReference type="Pfam" id="PF21076">
    <property type="entry name" value="GDH_ACT2"/>
    <property type="match status" value="1"/>
</dbReference>
<evidence type="ECO:0000256" key="1">
    <source>
        <dbReference type="ARBA" id="ARBA00023002"/>
    </source>
</evidence>
<feature type="domain" description="NAD-specific glutamate dehydrogenase C-terminal" evidence="3">
    <location>
        <begin position="1270"/>
        <end position="1607"/>
    </location>
</feature>
<dbReference type="InterPro" id="IPR028971">
    <property type="entry name" value="NAD-GDH_cat"/>
</dbReference>
<dbReference type="RefSeq" id="WP_087665835.1">
    <property type="nucleotide sequence ID" value="NZ_FCNW02000002.1"/>
</dbReference>
<dbReference type="InterPro" id="IPR049059">
    <property type="entry name" value="NAD_Glu_DH_HM1"/>
</dbReference>
<protein>
    <submittedName>
        <fullName evidence="7">NAD-glutamate dehydrogenase</fullName>
    </submittedName>
</protein>
<reference evidence="7" key="1">
    <citation type="submission" date="2016-01" db="EMBL/GenBank/DDBJ databases">
        <authorList>
            <person name="Peeters C."/>
        </authorList>
    </citation>
    <scope>NUCLEOTIDE SEQUENCE [LARGE SCALE GENOMIC DNA]</scope>
    <source>
        <strain evidence="7">LMG 22934</strain>
    </source>
</reference>
<dbReference type="GO" id="GO:0004069">
    <property type="term" value="F:L-aspartate:2-oxoglutarate aminotransferase activity"/>
    <property type="evidence" value="ECO:0007669"/>
    <property type="project" value="InterPro"/>
</dbReference>
<dbReference type="InterPro" id="IPR007780">
    <property type="entry name" value="NAD_Glu_DH_bac"/>
</dbReference>
<feature type="domain" description="NAD-glutamate dehydrogenase N-terminal ACT1" evidence="4">
    <location>
        <begin position="35"/>
        <end position="179"/>
    </location>
</feature>
<dbReference type="InterPro" id="IPR048381">
    <property type="entry name" value="GDH_C"/>
</dbReference>
<dbReference type="PIRSF" id="PIRSF036761">
    <property type="entry name" value="GDH_Mll4104"/>
    <property type="match status" value="1"/>
</dbReference>
<evidence type="ECO:0000259" key="3">
    <source>
        <dbReference type="Pfam" id="PF21074"/>
    </source>
</evidence>
<evidence type="ECO:0000259" key="5">
    <source>
        <dbReference type="Pfam" id="PF21076"/>
    </source>
</evidence>
<evidence type="ECO:0000313" key="7">
    <source>
        <dbReference type="EMBL" id="SAL17077.1"/>
    </source>
</evidence>
<dbReference type="Pfam" id="PF21078">
    <property type="entry name" value="GDH_HM3"/>
    <property type="match status" value="1"/>
</dbReference>
<dbReference type="SUPFAM" id="SSF53223">
    <property type="entry name" value="Aminoacid dehydrogenase-like, N-terminal domain"/>
    <property type="match status" value="1"/>
</dbReference>
<dbReference type="GO" id="GO:0006538">
    <property type="term" value="P:L-glutamate catabolic process"/>
    <property type="evidence" value="ECO:0007669"/>
    <property type="project" value="InterPro"/>
</dbReference>
<feature type="domain" description="NAD-glutamate dehydrogenase ACT2" evidence="5">
    <location>
        <begin position="408"/>
        <end position="497"/>
    </location>
</feature>
<dbReference type="GO" id="GO:0004352">
    <property type="term" value="F:glutamate dehydrogenase (NAD+) activity"/>
    <property type="evidence" value="ECO:0007669"/>
    <property type="project" value="InterPro"/>
</dbReference>
<gene>
    <name evidence="7" type="ORF">AWB65_00727</name>
</gene>
<dbReference type="InterPro" id="IPR024727">
    <property type="entry name" value="NAD_Glu_DH_N_ACT1"/>
</dbReference>
<comment type="caution">
    <text evidence="7">The sequence shown here is derived from an EMBL/GenBank/DDBJ whole genome shotgun (WGS) entry which is preliminary data.</text>
</comment>
<organism evidence="7 8">
    <name type="scientific">Caballeronia humi</name>
    <dbReference type="NCBI Taxonomy" id="326474"/>
    <lineage>
        <taxon>Bacteria</taxon>
        <taxon>Pseudomonadati</taxon>
        <taxon>Pseudomonadota</taxon>
        <taxon>Betaproteobacteria</taxon>
        <taxon>Burkholderiales</taxon>
        <taxon>Burkholderiaceae</taxon>
        <taxon>Caballeronia</taxon>
    </lineage>
</organism>
<dbReference type="InterPro" id="IPR049062">
    <property type="entry name" value="NAD_Glu_DH_ACT2"/>
</dbReference>
<dbReference type="InterPro" id="IPR036291">
    <property type="entry name" value="NAD(P)-bd_dom_sf"/>
</dbReference>
<dbReference type="InterPro" id="IPR046346">
    <property type="entry name" value="Aminoacid_DH-like_N_sf"/>
</dbReference>
<dbReference type="Pfam" id="PF05088">
    <property type="entry name" value="Bac_GDH_CD"/>
    <property type="match status" value="1"/>
</dbReference>
<keyword evidence="1" id="KW-0560">Oxidoreductase</keyword>
<dbReference type="Pfam" id="PF21073">
    <property type="entry name" value="GDH_HM1"/>
    <property type="match status" value="1"/>
</dbReference>
<evidence type="ECO:0000259" key="6">
    <source>
        <dbReference type="Pfam" id="PF21077"/>
    </source>
</evidence>
<evidence type="ECO:0000259" key="4">
    <source>
        <dbReference type="Pfam" id="PF21075"/>
    </source>
</evidence>
<dbReference type="STRING" id="326474.AWB65_00727"/>
<dbReference type="InterPro" id="IPR049064">
    <property type="entry name" value="NAD_Glu_DH_ACT3"/>
</dbReference>
<dbReference type="OrthoDB" id="9758052at2"/>
<dbReference type="PANTHER" id="PTHR43403:SF1">
    <property type="entry name" value="NAD-SPECIFIC GLUTAMATE DEHYDROGENASE"/>
    <property type="match status" value="1"/>
</dbReference>
<dbReference type="InterPro" id="IPR049056">
    <property type="entry name" value="NAD_Glu_DH_HM3"/>
</dbReference>
<dbReference type="Proteomes" id="UP000054977">
    <property type="component" value="Unassembled WGS sequence"/>
</dbReference>
<dbReference type="InterPro" id="IPR049058">
    <property type="entry name" value="NAD_Glu_DH_HM2"/>
</dbReference>
<dbReference type="Pfam" id="PF21075">
    <property type="entry name" value="GDH_ACT1"/>
    <property type="match status" value="1"/>
</dbReference>
<dbReference type="Pfam" id="PF21074">
    <property type="entry name" value="GDH_C"/>
    <property type="match status" value="1"/>
</dbReference>
<sequence length="1613" mass="180433">MLVKNEERVEHLLNEVVEFARGRLPEPTFNVIEPFLRGYYEQVDVEDIQSRDPADLYGAAMAHWQTAQKFVTGREVLRVYNPNLEQHGWHSDHTVVEIVNDDMPFLVDSVTMELNRLGLALHSAIHPVFRVWRTKPGAIERIGLGHADAGDTQSSSLESFIHFEVDRCGEAAKLDELRVNIGRVLGDVRAAVEDWPKIIDVARATIADLKARDTTPDGIESRAFLEWMVADHFTFLGHRDYELVTQDGGFALRGVPGSGAGILRETLRPPTADDITLLPPAAASIIEGADPIFLTKANSRATVHRPGYLDYVGVKRVGADGKVVGERRFLGLYTSTAYLVPTSEIPIVRRKCANIVRRAGFLAKGHLHKSLISVLEQYPRDELFQADENALFDIALGVLRLQEHQRTRLFVRRDRFDRFVSCLVFVPRDKFNTDLRRRISKVLMEAFNGKSIEFTPLLSESPLARIHITVRAAKGTMSEVDTRELEARIVQVARRWQDDLADALIDSYGEEVGNRLLQRYADSFPAGYREDYPARTAVRDIELIEETQQKASGLAMSLYRPIEAGRRAFRFKVYRVGEPIALSHSLPMLEHLGVRVDEERPYRIEPTGAPHAWIHDFGLELADDVEFEIDRVKALFENAFACVWTGEVENDDFNRLVLRAQLGARDVTIMRAYAKYLRQVGSTFSDAYIERALTGNPAIARKLLELFLVRFDPARNGETRDKQAERVLGEIEAALDKVPNLDEDRILRQFLGVINATVRTNHFRKEADGKPRAYLSFKFDPSKVPGLPEPKPMFEIWVYAPRVEGVHLRGGRVARGGLRWSDRREDFRTEVLGLMKAQMVKNVVIVPVGSKGGFVVKNPPPASDREAFMAEGIACYQMFLRGLLDVTDNRVSDHIEPPADVVRHDDDDPYLVVAADKGTATFSDYANAIAREYGFWLDDAFASGGSVGYDHKKMGITARGAWESVKRHFREMGVDTQTTDFTVVGVGDMSGDVFGNGMLLSRHIRLIAAFDHRHIFLDPHPDTEASFRERERLFALPRSSWADYDASLISKGGGVFPRTAKTIAISADVQHALGITAATLAPTELIRAILVADVDLLYNGGVGTYVKSAHETHAQVGDRTNDGVRVNGAELHCKVVAEGGNLGFTQLGRIEFAQSGGRINTDAIDNSAGVDCSDHEVNIKILLGLVVADGEMTEKQRNKLLAEMTDEVGLLVLKDNYYQTQALSIAKRYVAEMLDPEARLMRALERAGRLKRKIEFLPSDDDITERQAAKQGLTSPERAVLLAYSKMWLYDELLDSDVPEDPLVAGMLLEYFPTPLQRRYSEPMQRHPLKREILATHLTNVFVNRVGCTFVNRLVEETDARPSEIVRAALMARDVFNLDDLWKHVDGLDNLVADEVQARMFVEVVRLLEGATLWFLRHLKQRTNGASALLTRCREAAQRLAPQLPALLPAADLESWYERRRELEDAGVEGSLAARVASGEISTAVLDSAEVAANCDRPLEVVASVYFAIGTLLNYGWIAERAMSLPAANHWDLLARAAALEELARLKRALTVSALEESRGIESAEVIVESWRAKRVDALERYARLVTELRATGGASLSMLLVVVREMAVLERS</sequence>
<dbReference type="SUPFAM" id="SSF51735">
    <property type="entry name" value="NAD(P)-binding Rossmann-fold domains"/>
    <property type="match status" value="1"/>
</dbReference>
<proteinExistence type="predicted"/>
<dbReference type="Pfam" id="PF21077">
    <property type="entry name" value="GDH_ACT3"/>
    <property type="match status" value="1"/>
</dbReference>
<feature type="domain" description="NAD-glutamate dehydrogenase ACT3" evidence="6">
    <location>
        <begin position="554"/>
        <end position="631"/>
    </location>
</feature>
<dbReference type="PANTHER" id="PTHR43403">
    <property type="entry name" value="NAD-SPECIFIC GLUTAMATE DEHYDROGENASE"/>
    <property type="match status" value="1"/>
</dbReference>
<accession>A0A158FBJ1</accession>
<evidence type="ECO:0000313" key="8">
    <source>
        <dbReference type="Proteomes" id="UP000054977"/>
    </source>
</evidence>
<keyword evidence="8" id="KW-1185">Reference proteome</keyword>
<dbReference type="Pfam" id="PF21079">
    <property type="entry name" value="GDH_HM2"/>
    <property type="match status" value="1"/>
</dbReference>
<evidence type="ECO:0000259" key="2">
    <source>
        <dbReference type="Pfam" id="PF05088"/>
    </source>
</evidence>
<feature type="domain" description="NAD-glutamate dehydrogenase catalytic" evidence="2">
    <location>
        <begin position="730"/>
        <end position="1225"/>
    </location>
</feature>